<dbReference type="GO" id="GO:0005743">
    <property type="term" value="C:mitochondrial inner membrane"/>
    <property type="evidence" value="ECO:0007669"/>
    <property type="project" value="TreeGrafter"/>
</dbReference>
<dbReference type="Gene3D" id="1.10.357.140">
    <property type="entry name" value="UbiA prenyltransferase"/>
    <property type="match status" value="1"/>
</dbReference>
<feature type="transmembrane region" description="Helical" evidence="9">
    <location>
        <begin position="319"/>
        <end position="336"/>
    </location>
</feature>
<dbReference type="CDD" id="cd13959">
    <property type="entry name" value="PT_UbiA_COQ2"/>
    <property type="match status" value="1"/>
</dbReference>
<keyword evidence="6 9" id="KW-0812">Transmembrane</keyword>
<keyword evidence="8 9" id="KW-0472">Membrane</keyword>
<dbReference type="GO" id="GO:0006744">
    <property type="term" value="P:ubiquinone biosynthetic process"/>
    <property type="evidence" value="ECO:0007669"/>
    <property type="project" value="TreeGrafter"/>
</dbReference>
<sequence>MSAQYTLVETAPVGLMSMSSRPQDALKKSPSWQPYLELTRFSKPAGLLGVYFPYFIGFLYSVNLTNPKALSAADWTRLSAIFILDGLILRSFGCAWNDTLDQDLDRKVGRCKKRPVARGAINTPDAVTTTLVLAFARYVMFHALLPARAGQHALWTTFVALVYPLMKRYCNFPQFCLGVGVGWAVFLVDAVIVDGPYAAGSSTLNRQDRNKAMIAMFASQTLFNITYDTVYAFQDIQDDLKVGVGSLAVAVHRFPKTFLLSIASAMVASLWATVAWGGLTRGPFQVGAAVSSVAALYMLARLDVWNPSKCRDFFVHGQWWVSGVLVMGLIGELMMANY</sequence>
<evidence type="ECO:0000256" key="8">
    <source>
        <dbReference type="ARBA" id="ARBA00023136"/>
    </source>
</evidence>
<dbReference type="GO" id="GO:0008412">
    <property type="term" value="F:4-hydroxybenzoate polyprenyltransferase activity"/>
    <property type="evidence" value="ECO:0007669"/>
    <property type="project" value="TreeGrafter"/>
</dbReference>
<feature type="transmembrane region" description="Helical" evidence="9">
    <location>
        <begin position="254"/>
        <end position="276"/>
    </location>
</feature>
<organism evidence="10 11">
    <name type="scientific">Pyrenophora seminiperda CCB06</name>
    <dbReference type="NCBI Taxonomy" id="1302712"/>
    <lineage>
        <taxon>Eukaryota</taxon>
        <taxon>Fungi</taxon>
        <taxon>Dikarya</taxon>
        <taxon>Ascomycota</taxon>
        <taxon>Pezizomycotina</taxon>
        <taxon>Dothideomycetes</taxon>
        <taxon>Pleosporomycetidae</taxon>
        <taxon>Pleosporales</taxon>
        <taxon>Pleosporineae</taxon>
        <taxon>Pleosporaceae</taxon>
        <taxon>Pyrenophora</taxon>
    </lineage>
</organism>
<evidence type="ECO:0000256" key="4">
    <source>
        <dbReference type="ARBA" id="ARBA00005985"/>
    </source>
</evidence>
<dbReference type="InterPro" id="IPR044878">
    <property type="entry name" value="UbiA_sf"/>
</dbReference>
<accession>A0A3M7M0H5</accession>
<dbReference type="Pfam" id="PF01040">
    <property type="entry name" value="UbiA"/>
    <property type="match status" value="1"/>
</dbReference>
<reference evidence="10 11" key="1">
    <citation type="journal article" date="2014" name="PLoS ONE">
        <title>De novo Genome Assembly of the Fungal Plant Pathogen Pyrenophora semeniperda.</title>
        <authorList>
            <person name="Soliai M.M."/>
            <person name="Meyer S.E."/>
            <person name="Udall J.A."/>
            <person name="Elzinga D.E."/>
            <person name="Hermansen R.A."/>
            <person name="Bodily P.M."/>
            <person name="Hart A.A."/>
            <person name="Coleman C.E."/>
        </authorList>
    </citation>
    <scope>NUCLEOTIDE SEQUENCE [LARGE SCALE GENOMIC DNA]</scope>
    <source>
        <strain evidence="10 11">CCB06</strain>
        <tissue evidence="10">Mycelium</tissue>
    </source>
</reference>
<feature type="transmembrane region" description="Helical" evidence="9">
    <location>
        <begin position="45"/>
        <end position="63"/>
    </location>
</feature>
<evidence type="ECO:0000256" key="3">
    <source>
        <dbReference type="ARBA" id="ARBA00005179"/>
    </source>
</evidence>
<dbReference type="InterPro" id="IPR039653">
    <property type="entry name" value="Prenyltransferase"/>
</dbReference>
<evidence type="ECO:0000256" key="9">
    <source>
        <dbReference type="SAM" id="Phobius"/>
    </source>
</evidence>
<dbReference type="Proteomes" id="UP000265663">
    <property type="component" value="Unassembled WGS sequence"/>
</dbReference>
<evidence type="ECO:0000256" key="2">
    <source>
        <dbReference type="ARBA" id="ARBA00004141"/>
    </source>
</evidence>
<feature type="transmembrane region" description="Helical" evidence="9">
    <location>
        <begin position="213"/>
        <end position="233"/>
    </location>
</feature>
<evidence type="ECO:0000256" key="6">
    <source>
        <dbReference type="ARBA" id="ARBA00022692"/>
    </source>
</evidence>
<gene>
    <name evidence="10" type="ORF">GMOD_00004058</name>
</gene>
<evidence type="ECO:0000313" key="10">
    <source>
        <dbReference type="EMBL" id="RMZ67966.1"/>
    </source>
</evidence>
<feature type="transmembrane region" description="Helical" evidence="9">
    <location>
        <begin position="282"/>
        <end position="299"/>
    </location>
</feature>
<dbReference type="AlphaFoldDB" id="A0A3M7M0H5"/>
<proteinExistence type="inferred from homology"/>
<dbReference type="InterPro" id="IPR000537">
    <property type="entry name" value="UbiA_prenyltransferase"/>
</dbReference>
<comment type="cofactor">
    <cofactor evidence="1">
        <name>Mg(2+)</name>
        <dbReference type="ChEBI" id="CHEBI:18420"/>
    </cofactor>
</comment>
<comment type="subcellular location">
    <subcellularLocation>
        <location evidence="2">Membrane</location>
        <topology evidence="2">Multi-pass membrane protein</topology>
    </subcellularLocation>
</comment>
<dbReference type="Gene3D" id="1.20.120.1780">
    <property type="entry name" value="UbiA prenyltransferase"/>
    <property type="match status" value="1"/>
</dbReference>
<dbReference type="EMBL" id="KE747814">
    <property type="protein sequence ID" value="RMZ67966.1"/>
    <property type="molecule type" value="Genomic_DNA"/>
</dbReference>
<comment type="pathway">
    <text evidence="3">Secondary metabolite biosynthesis.</text>
</comment>
<evidence type="ECO:0000256" key="1">
    <source>
        <dbReference type="ARBA" id="ARBA00001946"/>
    </source>
</evidence>
<evidence type="ECO:0000313" key="11">
    <source>
        <dbReference type="Proteomes" id="UP000265663"/>
    </source>
</evidence>
<keyword evidence="5 10" id="KW-0808">Transferase</keyword>
<dbReference type="FunFam" id="1.20.120.1780:FF:000001">
    <property type="entry name" value="4-hydroxybenzoate octaprenyltransferase"/>
    <property type="match status" value="1"/>
</dbReference>
<evidence type="ECO:0000256" key="5">
    <source>
        <dbReference type="ARBA" id="ARBA00022679"/>
    </source>
</evidence>
<keyword evidence="11" id="KW-1185">Reference proteome</keyword>
<evidence type="ECO:0000256" key="7">
    <source>
        <dbReference type="ARBA" id="ARBA00022989"/>
    </source>
</evidence>
<protein>
    <submittedName>
        <fullName evidence="10">4-hydroxybenzoate polyprenyltransferase mitochondrial</fullName>
    </submittedName>
</protein>
<feature type="transmembrane region" description="Helical" evidence="9">
    <location>
        <begin position="175"/>
        <end position="193"/>
    </location>
</feature>
<dbReference type="PANTHER" id="PTHR11048">
    <property type="entry name" value="PRENYLTRANSFERASES"/>
    <property type="match status" value="1"/>
</dbReference>
<dbReference type="OrthoDB" id="18170at2759"/>
<keyword evidence="7 9" id="KW-1133">Transmembrane helix</keyword>
<comment type="similarity">
    <text evidence="4">Belongs to the UbiA prenyltransferase family.</text>
</comment>
<name>A0A3M7M0H5_9PLEO</name>
<dbReference type="PANTHER" id="PTHR11048:SF28">
    <property type="entry name" value="4-HYDROXYBENZOATE POLYPRENYLTRANSFERASE, MITOCHONDRIAL"/>
    <property type="match status" value="1"/>
</dbReference>